<keyword evidence="2" id="KW-0472">Membrane</keyword>
<keyword evidence="2" id="KW-0812">Transmembrane</keyword>
<feature type="region of interest" description="Disordered" evidence="1">
    <location>
        <begin position="1"/>
        <end position="22"/>
    </location>
</feature>
<feature type="transmembrane region" description="Helical" evidence="2">
    <location>
        <begin position="136"/>
        <end position="155"/>
    </location>
</feature>
<proteinExistence type="predicted"/>
<evidence type="ECO:0000256" key="1">
    <source>
        <dbReference type="SAM" id="MobiDB-lite"/>
    </source>
</evidence>
<gene>
    <name evidence="3" type="ORF">AAE3_LOCUS9028</name>
</gene>
<accession>A0A8S0W252</accession>
<dbReference type="Proteomes" id="UP000467700">
    <property type="component" value="Unassembled WGS sequence"/>
</dbReference>
<feature type="transmembrane region" description="Helical" evidence="2">
    <location>
        <begin position="217"/>
        <end position="238"/>
    </location>
</feature>
<keyword evidence="2" id="KW-1133">Transmembrane helix</keyword>
<evidence type="ECO:0000313" key="3">
    <source>
        <dbReference type="EMBL" id="CAA7267105.1"/>
    </source>
</evidence>
<dbReference type="OrthoDB" id="2896404at2759"/>
<keyword evidence="4" id="KW-1185">Reference proteome</keyword>
<dbReference type="EMBL" id="CACVBS010000057">
    <property type="protein sequence ID" value="CAA7267105.1"/>
    <property type="molecule type" value="Genomic_DNA"/>
</dbReference>
<reference evidence="3 4" key="1">
    <citation type="submission" date="2020-01" db="EMBL/GenBank/DDBJ databases">
        <authorList>
            <person name="Gupta K D."/>
        </authorList>
    </citation>
    <scope>NUCLEOTIDE SEQUENCE [LARGE SCALE GENOMIC DNA]</scope>
</reference>
<evidence type="ECO:0000313" key="4">
    <source>
        <dbReference type="Proteomes" id="UP000467700"/>
    </source>
</evidence>
<sequence length="249" mass="26752">MKPLPLDQLSTSSAPNKPCSTSRKWNGTVLDPSATNEFLVFSSPMSPSYGTYSLYGPAIRGLNASEVSSVTLSLETDSVELPLPKLCLMTAGSVGGSIGPEIIRFIIAWNVIQAVALGILSAIILTVLFSPIRRSATWILFVSSGIVTAASYLLLVMRQVGPDPPRTLCVIQAMLVYACPPFNAVCAFSFMLQLLVDKIAQALRNRILDNRFTRGNSILVLAAPFVVFGAIPLEVSLFTSTTRLVSPEI</sequence>
<comment type="caution">
    <text evidence="3">The sequence shown here is derived from an EMBL/GenBank/DDBJ whole genome shotgun (WGS) entry which is preliminary data.</text>
</comment>
<dbReference type="AlphaFoldDB" id="A0A8S0W252"/>
<feature type="transmembrane region" description="Helical" evidence="2">
    <location>
        <begin position="175"/>
        <end position="196"/>
    </location>
</feature>
<protein>
    <submittedName>
        <fullName evidence="3">Uncharacterized protein</fullName>
    </submittedName>
</protein>
<organism evidence="3 4">
    <name type="scientific">Cyclocybe aegerita</name>
    <name type="common">Black poplar mushroom</name>
    <name type="synonym">Agrocybe aegerita</name>
    <dbReference type="NCBI Taxonomy" id="1973307"/>
    <lineage>
        <taxon>Eukaryota</taxon>
        <taxon>Fungi</taxon>
        <taxon>Dikarya</taxon>
        <taxon>Basidiomycota</taxon>
        <taxon>Agaricomycotina</taxon>
        <taxon>Agaricomycetes</taxon>
        <taxon>Agaricomycetidae</taxon>
        <taxon>Agaricales</taxon>
        <taxon>Agaricineae</taxon>
        <taxon>Bolbitiaceae</taxon>
        <taxon>Cyclocybe</taxon>
    </lineage>
</organism>
<feature type="transmembrane region" description="Helical" evidence="2">
    <location>
        <begin position="102"/>
        <end position="129"/>
    </location>
</feature>
<name>A0A8S0W252_CYCAE</name>
<feature type="compositionally biased region" description="Polar residues" evidence="1">
    <location>
        <begin position="8"/>
        <end position="22"/>
    </location>
</feature>
<evidence type="ECO:0000256" key="2">
    <source>
        <dbReference type="SAM" id="Phobius"/>
    </source>
</evidence>